<evidence type="ECO:0000256" key="7">
    <source>
        <dbReference type="ARBA" id="ARBA00047899"/>
    </source>
</evidence>
<feature type="compositionally biased region" description="Polar residues" evidence="9">
    <location>
        <begin position="888"/>
        <end position="899"/>
    </location>
</feature>
<evidence type="ECO:0000313" key="12">
    <source>
        <dbReference type="Proteomes" id="UP001586593"/>
    </source>
</evidence>
<feature type="region of interest" description="Disordered" evidence="9">
    <location>
        <begin position="888"/>
        <end position="1030"/>
    </location>
</feature>
<proteinExistence type="predicted"/>
<keyword evidence="5" id="KW-0418">Kinase</keyword>
<comment type="caution">
    <text evidence="11">The sequence shown here is derived from an EMBL/GenBank/DDBJ whole genome shotgun (WGS) entry which is preliminary data.</text>
</comment>
<dbReference type="CDD" id="cd14037">
    <property type="entry name" value="STKc_NAK_like"/>
    <property type="match status" value="1"/>
</dbReference>
<evidence type="ECO:0000256" key="6">
    <source>
        <dbReference type="ARBA" id="ARBA00022840"/>
    </source>
</evidence>
<feature type="compositionally biased region" description="Polar residues" evidence="9">
    <location>
        <begin position="545"/>
        <end position="571"/>
    </location>
</feature>
<keyword evidence="6" id="KW-0067">ATP-binding</keyword>
<name>A0ABR3Y4M8_9PEZI</name>
<evidence type="ECO:0000259" key="10">
    <source>
        <dbReference type="PROSITE" id="PS50011"/>
    </source>
</evidence>
<dbReference type="EMBL" id="JAZHXJ010000012">
    <property type="protein sequence ID" value="KAL1882778.1"/>
    <property type="molecule type" value="Genomic_DNA"/>
</dbReference>
<dbReference type="Gene3D" id="1.10.510.10">
    <property type="entry name" value="Transferase(Phosphotransferase) domain 1"/>
    <property type="match status" value="1"/>
</dbReference>
<comment type="catalytic activity">
    <reaction evidence="7">
        <text>L-threonyl-[protein] + ATP = O-phospho-L-threonyl-[protein] + ADP + H(+)</text>
        <dbReference type="Rhea" id="RHEA:46608"/>
        <dbReference type="Rhea" id="RHEA-COMP:11060"/>
        <dbReference type="Rhea" id="RHEA-COMP:11605"/>
        <dbReference type="ChEBI" id="CHEBI:15378"/>
        <dbReference type="ChEBI" id="CHEBI:30013"/>
        <dbReference type="ChEBI" id="CHEBI:30616"/>
        <dbReference type="ChEBI" id="CHEBI:61977"/>
        <dbReference type="ChEBI" id="CHEBI:456216"/>
        <dbReference type="EC" id="2.7.11.1"/>
    </reaction>
</comment>
<dbReference type="Pfam" id="PF00069">
    <property type="entry name" value="Pkinase"/>
    <property type="match status" value="1"/>
</dbReference>
<feature type="compositionally biased region" description="Polar residues" evidence="9">
    <location>
        <begin position="356"/>
        <end position="365"/>
    </location>
</feature>
<dbReference type="PROSITE" id="PS50011">
    <property type="entry name" value="PROTEIN_KINASE_DOM"/>
    <property type="match status" value="1"/>
</dbReference>
<dbReference type="Proteomes" id="UP001586593">
    <property type="component" value="Unassembled WGS sequence"/>
</dbReference>
<dbReference type="InterPro" id="IPR011009">
    <property type="entry name" value="Kinase-like_dom_sf"/>
</dbReference>
<evidence type="ECO:0000256" key="9">
    <source>
        <dbReference type="SAM" id="MobiDB-lite"/>
    </source>
</evidence>
<sequence length="1094" mass="118293">MATHGRAIPPPVAPRPGHAPAAYGTPVMPVVPAAAAPPAGTFVPGTKIQVGSHRVVIQKYLSEGGFAHVYLVKLPSPVDGTDQAVLKRVAVPDKDSLRSMRTEVETMKRLKGHRPIVTYIDSHASELRGGGYEVFLLMEYCNGGGLIDFMNTRLQHRLTEPEILAIFADVAEGVACMHYLKPPLLHRDLKVENVLISVSPSGQRKFKLCDFGSAAPPRPAPTTVAECRLMDEDVQKHTTMQYRSPEMIDVYRKQPIDEKSDIWALGVLLYKLCYYTTPFEDQGQLAILNASYKFPSYPVFSDRLKKLIASMLRENQKARPNIYQVLREACSMQGRDVPIRDIYSSRSQSEPPGSSKMSSEQQRSGPTPVVGAVFAPPTQQQQVIPEVERMRRGRLPATSQASSRSAHPSRSPAKGTNGDPFAALDSKINAAGVSDELSSRFPTLDQFSLLHDSGSKFDFNNSPPAVAPQSKDLSRRVAERLADEAFAPPASKAISTPGSQRHSSELSRQPKPFTPPATENPLKPSKPIEISRASAIISSSPELQAISSQTSQSVYQTGQTRPVMVSTGTMTTPPPDQPPPNQPQVYRFPPSEQHRSSSTARQQQDSAPSSNAHSSETLNATLPISKGSSFQSLSGHIRQPSSSRPSLEGARPPIDLMEPVSKSRSTSSTKPRPASTHLESNIDYLREREAVSPRPLISPGYPSPRYAEKSQPGLPEPEDDTNIASNVEFLRSMEESDPKKKDKGHHKHSKRSSLTSLGAGTKNILAGKFGDAFKRFEGNSTGLVPPRTPSPLKDLERRDLTPIAGSEATDGRSDDGEVLEETDDMTPEMRRELERRRLSQEEKRVAAAAAEYRQRVQGGLKGATPFPKSIGGVSRAVSIQNKVQSLLEESNRSSGSVTRTAHGYGHYSDTTRVISHHTPSDDRPPLSRKPVGGMVTGSRGGGTTGAPNTIESGIRRSVTSGPDGLGSKDALSLARPIPAGGALKPAAPPKPTHLNKTLPISSGQGSVPLSSSPPKPSIPSSSIIVPKVRGGSATAAEGKEYLVATDLPGQPTLEMSVAERDDYIRDFQKRFPSLTAIEMVERDLAAEAEPKGGR</sequence>
<feature type="compositionally biased region" description="Low complexity" evidence="9">
    <location>
        <begin position="344"/>
        <end position="355"/>
    </location>
</feature>
<keyword evidence="3" id="KW-0808">Transferase</keyword>
<evidence type="ECO:0000256" key="5">
    <source>
        <dbReference type="ARBA" id="ARBA00022777"/>
    </source>
</evidence>
<feature type="domain" description="Protein kinase" evidence="10">
    <location>
        <begin position="55"/>
        <end position="331"/>
    </location>
</feature>
<feature type="compositionally biased region" description="Low complexity" evidence="9">
    <location>
        <begin position="399"/>
        <end position="413"/>
    </location>
</feature>
<comment type="catalytic activity">
    <reaction evidence="8">
        <text>L-seryl-[protein] + ATP = O-phospho-L-seryl-[protein] + ADP + H(+)</text>
        <dbReference type="Rhea" id="RHEA:17989"/>
        <dbReference type="Rhea" id="RHEA-COMP:9863"/>
        <dbReference type="Rhea" id="RHEA-COMP:11604"/>
        <dbReference type="ChEBI" id="CHEBI:15378"/>
        <dbReference type="ChEBI" id="CHEBI:29999"/>
        <dbReference type="ChEBI" id="CHEBI:30616"/>
        <dbReference type="ChEBI" id="CHEBI:83421"/>
        <dbReference type="ChEBI" id="CHEBI:456216"/>
        <dbReference type="EC" id="2.7.11.1"/>
    </reaction>
</comment>
<feature type="compositionally biased region" description="Low complexity" evidence="9">
    <location>
        <begin position="1001"/>
        <end position="1010"/>
    </location>
</feature>
<feature type="compositionally biased region" description="Acidic residues" evidence="9">
    <location>
        <begin position="816"/>
        <end position="826"/>
    </location>
</feature>
<feature type="compositionally biased region" description="Low complexity" evidence="9">
    <location>
        <begin position="527"/>
        <end position="542"/>
    </location>
</feature>
<feature type="region of interest" description="Disordered" evidence="9">
    <location>
        <begin position="343"/>
        <end position="423"/>
    </location>
</feature>
<dbReference type="InterPro" id="IPR008271">
    <property type="entry name" value="Ser/Thr_kinase_AS"/>
</dbReference>
<gene>
    <name evidence="11" type="ORF">VTK73DRAFT_903</name>
</gene>
<feature type="compositionally biased region" description="Basic and acidic residues" evidence="9">
    <location>
        <begin position="472"/>
        <end position="483"/>
    </location>
</feature>
<feature type="compositionally biased region" description="Pro residues" evidence="9">
    <location>
        <begin position="572"/>
        <end position="582"/>
    </location>
</feature>
<dbReference type="InterPro" id="IPR000719">
    <property type="entry name" value="Prot_kinase_dom"/>
</dbReference>
<keyword evidence="2" id="KW-0723">Serine/threonine-protein kinase</keyword>
<reference evidence="11 12" key="1">
    <citation type="journal article" date="2024" name="Commun. Biol.">
        <title>Comparative genomic analysis of thermophilic fungi reveals convergent evolutionary adaptations and gene losses.</title>
        <authorList>
            <person name="Steindorff A.S."/>
            <person name="Aguilar-Pontes M.V."/>
            <person name="Robinson A.J."/>
            <person name="Andreopoulos B."/>
            <person name="LaButti K."/>
            <person name="Kuo A."/>
            <person name="Mondo S."/>
            <person name="Riley R."/>
            <person name="Otillar R."/>
            <person name="Haridas S."/>
            <person name="Lipzen A."/>
            <person name="Grimwood J."/>
            <person name="Schmutz J."/>
            <person name="Clum A."/>
            <person name="Reid I.D."/>
            <person name="Moisan M.C."/>
            <person name="Butler G."/>
            <person name="Nguyen T.T.M."/>
            <person name="Dewar K."/>
            <person name="Conant G."/>
            <person name="Drula E."/>
            <person name="Henrissat B."/>
            <person name="Hansel C."/>
            <person name="Singer S."/>
            <person name="Hutchinson M.I."/>
            <person name="de Vries R.P."/>
            <person name="Natvig D.O."/>
            <person name="Powell A.J."/>
            <person name="Tsang A."/>
            <person name="Grigoriev I.V."/>
        </authorList>
    </citation>
    <scope>NUCLEOTIDE SEQUENCE [LARGE SCALE GENOMIC DNA]</scope>
    <source>
        <strain evidence="11 12">ATCC 24622</strain>
    </source>
</reference>
<protein>
    <recommendedName>
        <fullName evidence="1">non-specific serine/threonine protein kinase</fullName>
        <ecNumber evidence="1">2.7.11.1</ecNumber>
    </recommendedName>
</protein>
<organism evidence="11 12">
    <name type="scientific">Phialemonium thermophilum</name>
    <dbReference type="NCBI Taxonomy" id="223376"/>
    <lineage>
        <taxon>Eukaryota</taxon>
        <taxon>Fungi</taxon>
        <taxon>Dikarya</taxon>
        <taxon>Ascomycota</taxon>
        <taxon>Pezizomycotina</taxon>
        <taxon>Sordariomycetes</taxon>
        <taxon>Sordariomycetidae</taxon>
        <taxon>Cephalothecales</taxon>
        <taxon>Cephalothecaceae</taxon>
        <taxon>Phialemonium</taxon>
    </lineage>
</organism>
<feature type="region of interest" description="Disordered" evidence="9">
    <location>
        <begin position="776"/>
        <end position="838"/>
    </location>
</feature>
<dbReference type="PROSITE" id="PS00108">
    <property type="entry name" value="PROTEIN_KINASE_ST"/>
    <property type="match status" value="1"/>
</dbReference>
<feature type="compositionally biased region" description="Low complexity" evidence="9">
    <location>
        <begin position="1018"/>
        <end position="1028"/>
    </location>
</feature>
<feature type="compositionally biased region" description="Gly residues" evidence="9">
    <location>
        <begin position="934"/>
        <end position="944"/>
    </location>
</feature>
<evidence type="ECO:0000313" key="11">
    <source>
        <dbReference type="EMBL" id="KAL1882778.1"/>
    </source>
</evidence>
<feature type="compositionally biased region" description="Low complexity" evidence="9">
    <location>
        <begin position="976"/>
        <end position="985"/>
    </location>
</feature>
<feature type="compositionally biased region" description="Polar residues" evidence="9">
    <location>
        <begin position="596"/>
        <end position="645"/>
    </location>
</feature>
<evidence type="ECO:0000256" key="2">
    <source>
        <dbReference type="ARBA" id="ARBA00022527"/>
    </source>
</evidence>
<feature type="region of interest" description="Disordered" evidence="9">
    <location>
        <begin position="455"/>
        <end position="762"/>
    </location>
</feature>
<dbReference type="EC" id="2.7.11.1" evidence="1"/>
<dbReference type="SMART" id="SM00220">
    <property type="entry name" value="S_TKc"/>
    <property type="match status" value="1"/>
</dbReference>
<dbReference type="PANTHER" id="PTHR22967">
    <property type="entry name" value="SERINE/THREONINE PROTEIN KINASE"/>
    <property type="match status" value="1"/>
</dbReference>
<dbReference type="SUPFAM" id="SSF56112">
    <property type="entry name" value="Protein kinase-like (PK-like)"/>
    <property type="match status" value="1"/>
</dbReference>
<feature type="compositionally biased region" description="Basic and acidic residues" evidence="9">
    <location>
        <begin position="731"/>
        <end position="740"/>
    </location>
</feature>
<feature type="compositionally biased region" description="Basic residues" evidence="9">
    <location>
        <begin position="741"/>
        <end position="751"/>
    </location>
</feature>
<dbReference type="PANTHER" id="PTHR22967:SF57">
    <property type="entry name" value="AUXILIN, ISOFORM A-RELATED"/>
    <property type="match status" value="1"/>
</dbReference>
<evidence type="ECO:0000256" key="3">
    <source>
        <dbReference type="ARBA" id="ARBA00022679"/>
    </source>
</evidence>
<keyword evidence="4" id="KW-0547">Nucleotide-binding</keyword>
<feature type="compositionally biased region" description="Basic and acidic residues" evidence="9">
    <location>
        <begin position="827"/>
        <end position="838"/>
    </location>
</feature>
<evidence type="ECO:0000256" key="4">
    <source>
        <dbReference type="ARBA" id="ARBA00022741"/>
    </source>
</evidence>
<evidence type="ECO:0000256" key="8">
    <source>
        <dbReference type="ARBA" id="ARBA00048679"/>
    </source>
</evidence>
<evidence type="ECO:0000256" key="1">
    <source>
        <dbReference type="ARBA" id="ARBA00012513"/>
    </source>
</evidence>
<accession>A0ABR3Y4M8</accession>
<keyword evidence="12" id="KW-1185">Reference proteome</keyword>
<feature type="compositionally biased region" description="Low complexity" evidence="9">
    <location>
        <begin position="662"/>
        <end position="673"/>
    </location>
</feature>